<reference evidence="1" key="2">
    <citation type="submission" date="2023-02" db="EMBL/GenBank/DDBJ databases">
        <authorList>
            <consortium name="DOE Joint Genome Institute"/>
            <person name="Mondo S.J."/>
            <person name="Chang Y."/>
            <person name="Wang Y."/>
            <person name="Ahrendt S."/>
            <person name="Andreopoulos W."/>
            <person name="Barry K."/>
            <person name="Beard J."/>
            <person name="Benny G.L."/>
            <person name="Blankenship S."/>
            <person name="Bonito G."/>
            <person name="Cuomo C."/>
            <person name="Desiro A."/>
            <person name="Gervers K.A."/>
            <person name="Hundley H."/>
            <person name="Kuo A."/>
            <person name="LaButti K."/>
            <person name="Lang B.F."/>
            <person name="Lipzen A."/>
            <person name="O'Donnell K."/>
            <person name="Pangilinan J."/>
            <person name="Reynolds N."/>
            <person name="Sandor L."/>
            <person name="Smith M.W."/>
            <person name="Tsang A."/>
            <person name="Grigoriev I.V."/>
            <person name="Stajich J.E."/>
            <person name="Spatafora J.W."/>
        </authorList>
    </citation>
    <scope>NUCLEOTIDE SEQUENCE</scope>
    <source>
        <strain evidence="1">RSA 2281</strain>
    </source>
</reference>
<evidence type="ECO:0008006" key="3">
    <source>
        <dbReference type="Google" id="ProtNLM"/>
    </source>
</evidence>
<comment type="caution">
    <text evidence="1">The sequence shown here is derived from an EMBL/GenBank/DDBJ whole genome shotgun (WGS) entry which is preliminary data.</text>
</comment>
<dbReference type="GO" id="GO:0031146">
    <property type="term" value="P:SCF-dependent proteasomal ubiquitin-dependent protein catabolic process"/>
    <property type="evidence" value="ECO:0007669"/>
    <property type="project" value="TreeGrafter"/>
</dbReference>
<dbReference type="InterPro" id="IPR032675">
    <property type="entry name" value="LRR_dom_sf"/>
</dbReference>
<dbReference type="SUPFAM" id="SSF52047">
    <property type="entry name" value="RNI-like"/>
    <property type="match status" value="1"/>
</dbReference>
<keyword evidence="2" id="KW-1185">Reference proteome</keyword>
<dbReference type="PANTHER" id="PTHR13318">
    <property type="entry name" value="PARTNER OF PAIRED, ISOFORM B-RELATED"/>
    <property type="match status" value="1"/>
</dbReference>
<evidence type="ECO:0000313" key="2">
    <source>
        <dbReference type="Proteomes" id="UP001209540"/>
    </source>
</evidence>
<dbReference type="EMBL" id="JAIXMP010000040">
    <property type="protein sequence ID" value="KAI9247968.1"/>
    <property type="molecule type" value="Genomic_DNA"/>
</dbReference>
<dbReference type="Proteomes" id="UP001209540">
    <property type="component" value="Unassembled WGS sequence"/>
</dbReference>
<accession>A0AAD5K054</accession>
<evidence type="ECO:0000313" key="1">
    <source>
        <dbReference type="EMBL" id="KAI9247968.1"/>
    </source>
</evidence>
<reference evidence="1" key="1">
    <citation type="journal article" date="2022" name="IScience">
        <title>Evolution of zygomycete secretomes and the origins of terrestrial fungal ecologies.</title>
        <authorList>
            <person name="Chang Y."/>
            <person name="Wang Y."/>
            <person name="Mondo S."/>
            <person name="Ahrendt S."/>
            <person name="Andreopoulos W."/>
            <person name="Barry K."/>
            <person name="Beard J."/>
            <person name="Benny G.L."/>
            <person name="Blankenship S."/>
            <person name="Bonito G."/>
            <person name="Cuomo C."/>
            <person name="Desiro A."/>
            <person name="Gervers K.A."/>
            <person name="Hundley H."/>
            <person name="Kuo A."/>
            <person name="LaButti K."/>
            <person name="Lang B.F."/>
            <person name="Lipzen A."/>
            <person name="O'Donnell K."/>
            <person name="Pangilinan J."/>
            <person name="Reynolds N."/>
            <person name="Sandor L."/>
            <person name="Smith M.E."/>
            <person name="Tsang A."/>
            <person name="Grigoriev I.V."/>
            <person name="Stajich J.E."/>
            <person name="Spatafora J.W."/>
        </authorList>
    </citation>
    <scope>NUCLEOTIDE SEQUENCE</scope>
    <source>
        <strain evidence="1">RSA 2281</strain>
    </source>
</reference>
<proteinExistence type="predicted"/>
<dbReference type="AlphaFoldDB" id="A0AAD5K054"/>
<gene>
    <name evidence="1" type="ORF">BDA99DRAFT_591577</name>
</gene>
<dbReference type="Gene3D" id="3.80.10.10">
    <property type="entry name" value="Ribonuclease Inhibitor"/>
    <property type="match status" value="1"/>
</dbReference>
<sequence length="569" mass="64820">MPIGDDIPDPVRIDDVNLDEESLLWNESTPNMQKSRENRFDIIGNPPYDIIPDILSYMEINERLRLLNISKTWCDKMSAFLSTWSKLIIQKKTNFSKDQALMLTPISHHISDPELTDVKDPSITDCIFTQIVNAKCIQLKKLNLTVRKTWNKVCILIARGIITPDQTVLSLCRNLQVFGYTNLGEDYIGGEIAGFLDPGYDSTILSRLGFRFGILDIADIQRILSACSHNIGQQLRELSINLPDESNNEGMSLIRRYCKRLEILNINDRFYDDEVYSNRKNTINNKFIHPCPQYAIPISTSAANANGKLQEFAVSLEQVQEFIPYFVEHTVTIQSLKIKTILKDSNYKRQQPPWVHTLNDLNNLRSLVINGGVVNKLLSDTGVSVLLSKSPHLGWLHFCDCWISGKHTFTAIENLHHLQKLELWGCEMDEDHFGSMMDTFAIRNRQKSELSSLEEIIFMTSTGLSSGIERLSDILSLRRIDLLHIDAEGIRRSSLVRLSKNIKSHPCIWSIELASVDAADDVVLEHLAAIDKLKFLELNGLDNVSEEGSKYFDGTTIKLILEHLYNITW</sequence>
<organism evidence="1 2">
    <name type="scientific">Phascolomyces articulosus</name>
    <dbReference type="NCBI Taxonomy" id="60185"/>
    <lineage>
        <taxon>Eukaryota</taxon>
        <taxon>Fungi</taxon>
        <taxon>Fungi incertae sedis</taxon>
        <taxon>Mucoromycota</taxon>
        <taxon>Mucoromycotina</taxon>
        <taxon>Mucoromycetes</taxon>
        <taxon>Mucorales</taxon>
        <taxon>Lichtheimiaceae</taxon>
        <taxon>Phascolomyces</taxon>
    </lineage>
</organism>
<name>A0AAD5K054_9FUNG</name>
<protein>
    <recommendedName>
        <fullName evidence="3">F-box domain-containing protein</fullName>
    </recommendedName>
</protein>
<dbReference type="GO" id="GO:0019005">
    <property type="term" value="C:SCF ubiquitin ligase complex"/>
    <property type="evidence" value="ECO:0007669"/>
    <property type="project" value="TreeGrafter"/>
</dbReference>